<sequence>MTIQQHRTTRRPLRTVAALAATATALALGAVGLTALPASAASVDTNAWYVLVNRQSGKAMDVRDTSTADGAVIQQWPRNDGAWQQWQFVDSGSGWYRVKSRHSGKVLDLWNWSTADRGEFRQYQDLNGANQQFRLADSEGGRIRLLNRHSGKAVTVTDRSTADGATVTQLTDNNQYNQQWELVPVGSGGSPTTPPPTSNPTTPPPGNGGSTSVQGWATQGGGTTGGGSSAVTTVTTASALTSAISGSNRVVRVQGTISCSGMLRVGSNITIEGASGSRIQGCGLNIRQSTNVIVRNLSFDGWGDDAINIEESTRVVIDHNTFYKGYDGAVDTKRASDYVTISWNRFRGHDKNSLVGHSDDNGAQDRGKLRVTYHHNWFDGTNQRNPRLRFGNPVHVFNNLYTSVGSYGVASTMEAGVLVEGNYFENTRDPFHLGEGSSPAGTLVARNNHFVNSGTGQQGGSVRAIPYTYRMDPASQVKSIVQAGAGQR</sequence>
<keyword evidence="8" id="KW-1185">Reference proteome</keyword>
<evidence type="ECO:0000256" key="1">
    <source>
        <dbReference type="ARBA" id="ARBA00023239"/>
    </source>
</evidence>
<evidence type="ECO:0000259" key="5">
    <source>
        <dbReference type="SMART" id="SM00458"/>
    </source>
</evidence>
<dbReference type="InterPro" id="IPR011050">
    <property type="entry name" value="Pectin_lyase_fold/virulence"/>
</dbReference>
<dbReference type="EMBL" id="BONP01000018">
    <property type="protein sequence ID" value="GIG41023.1"/>
    <property type="molecule type" value="Genomic_DNA"/>
</dbReference>
<dbReference type="SUPFAM" id="SSF50370">
    <property type="entry name" value="Ricin B-like lectins"/>
    <property type="match status" value="1"/>
</dbReference>
<feature type="domain" description="Pectate lyase" evidence="6">
    <location>
        <begin position="227"/>
        <end position="430"/>
    </location>
</feature>
<dbReference type="SMART" id="SM00656">
    <property type="entry name" value="Amb_all"/>
    <property type="match status" value="1"/>
</dbReference>
<protein>
    <recommendedName>
        <fullName evidence="9">Pectate lyase</fullName>
    </recommendedName>
</protein>
<evidence type="ECO:0000259" key="6">
    <source>
        <dbReference type="SMART" id="SM00656"/>
    </source>
</evidence>
<organism evidence="7 8">
    <name type="scientific">Cellulomonas phragmiteti</name>
    <dbReference type="NCBI Taxonomy" id="478780"/>
    <lineage>
        <taxon>Bacteria</taxon>
        <taxon>Bacillati</taxon>
        <taxon>Actinomycetota</taxon>
        <taxon>Actinomycetes</taxon>
        <taxon>Micrococcales</taxon>
        <taxon>Cellulomonadaceae</taxon>
        <taxon>Cellulomonas</taxon>
    </lineage>
</organism>
<dbReference type="PANTHER" id="PTHR31683">
    <property type="entry name" value="PECTATE LYASE 18-RELATED"/>
    <property type="match status" value="1"/>
</dbReference>
<proteinExistence type="inferred from homology"/>
<dbReference type="InterPro" id="IPR000772">
    <property type="entry name" value="Ricin_B_lectin"/>
</dbReference>
<gene>
    <name evidence="7" type="ORF">Cph01nite_27850</name>
</gene>
<dbReference type="Pfam" id="PF00544">
    <property type="entry name" value="Pectate_lyase_4"/>
    <property type="match status" value="1"/>
</dbReference>
<name>A0ABQ4DNV4_9CELL</name>
<comment type="subcellular location">
    <subcellularLocation>
        <location evidence="2">Secreted</location>
    </subcellularLocation>
</comment>
<keyword evidence="4" id="KW-0732">Signal</keyword>
<evidence type="ECO:0008006" key="9">
    <source>
        <dbReference type="Google" id="ProtNLM"/>
    </source>
</evidence>
<dbReference type="InterPro" id="IPR002022">
    <property type="entry name" value="Pec_lyase"/>
</dbReference>
<dbReference type="InterPro" id="IPR012334">
    <property type="entry name" value="Pectin_lyas_fold"/>
</dbReference>
<dbReference type="PROSITE" id="PS51318">
    <property type="entry name" value="TAT"/>
    <property type="match status" value="1"/>
</dbReference>
<evidence type="ECO:0000313" key="8">
    <source>
        <dbReference type="Proteomes" id="UP000614741"/>
    </source>
</evidence>
<dbReference type="InterPro" id="IPR006311">
    <property type="entry name" value="TAT_signal"/>
</dbReference>
<feature type="region of interest" description="Disordered" evidence="3">
    <location>
        <begin position="182"/>
        <end position="229"/>
    </location>
</feature>
<dbReference type="SMART" id="SM00458">
    <property type="entry name" value="RICIN"/>
    <property type="match status" value="1"/>
</dbReference>
<dbReference type="Pfam" id="PF14200">
    <property type="entry name" value="RicinB_lectin_2"/>
    <property type="match status" value="2"/>
</dbReference>
<keyword evidence="1 2" id="KW-0456">Lyase</keyword>
<feature type="chain" id="PRO_5046023889" description="Pectate lyase" evidence="4">
    <location>
        <begin position="41"/>
        <end position="488"/>
    </location>
</feature>
<feature type="compositionally biased region" description="Gly residues" evidence="3">
    <location>
        <begin position="218"/>
        <end position="228"/>
    </location>
</feature>
<dbReference type="PROSITE" id="PS50231">
    <property type="entry name" value="RICIN_B_LECTIN"/>
    <property type="match status" value="1"/>
</dbReference>
<keyword evidence="2" id="KW-0964">Secreted</keyword>
<evidence type="ECO:0000313" key="7">
    <source>
        <dbReference type="EMBL" id="GIG41023.1"/>
    </source>
</evidence>
<dbReference type="SMART" id="SM00710">
    <property type="entry name" value="PbH1"/>
    <property type="match status" value="4"/>
</dbReference>
<dbReference type="InterPro" id="IPR045032">
    <property type="entry name" value="PEL"/>
</dbReference>
<evidence type="ECO:0000256" key="4">
    <source>
        <dbReference type="SAM" id="SignalP"/>
    </source>
</evidence>
<dbReference type="PANTHER" id="PTHR31683:SF18">
    <property type="entry name" value="PECTATE LYASE 21-RELATED"/>
    <property type="match status" value="1"/>
</dbReference>
<feature type="domain" description="Ricin B lectin" evidence="5">
    <location>
        <begin position="47"/>
        <end position="183"/>
    </location>
</feature>
<dbReference type="SUPFAM" id="SSF51126">
    <property type="entry name" value="Pectin lyase-like"/>
    <property type="match status" value="1"/>
</dbReference>
<comment type="similarity">
    <text evidence="2">Belongs to the polysaccharide lyase 1 family.</text>
</comment>
<dbReference type="InterPro" id="IPR035992">
    <property type="entry name" value="Ricin_B-like_lectins"/>
</dbReference>
<comment type="caution">
    <text evidence="7">The sequence shown here is derived from an EMBL/GenBank/DDBJ whole genome shotgun (WGS) entry which is preliminary data.</text>
</comment>
<keyword evidence="2" id="KW-0624">Polysaccharide degradation</keyword>
<accession>A0ABQ4DNV4</accession>
<evidence type="ECO:0000256" key="3">
    <source>
        <dbReference type="SAM" id="MobiDB-lite"/>
    </source>
</evidence>
<dbReference type="Gene3D" id="2.80.10.50">
    <property type="match status" value="3"/>
</dbReference>
<feature type="signal peptide" evidence="4">
    <location>
        <begin position="1"/>
        <end position="40"/>
    </location>
</feature>
<dbReference type="InterPro" id="IPR006626">
    <property type="entry name" value="PbH1"/>
</dbReference>
<feature type="compositionally biased region" description="Pro residues" evidence="3">
    <location>
        <begin position="192"/>
        <end position="206"/>
    </location>
</feature>
<evidence type="ECO:0000256" key="2">
    <source>
        <dbReference type="RuleBase" id="RU361173"/>
    </source>
</evidence>
<dbReference type="Proteomes" id="UP000614741">
    <property type="component" value="Unassembled WGS sequence"/>
</dbReference>
<dbReference type="RefSeq" id="WP_203675233.1">
    <property type="nucleotide sequence ID" value="NZ_BONP01000018.1"/>
</dbReference>
<reference evidence="7 8" key="1">
    <citation type="submission" date="2021-01" db="EMBL/GenBank/DDBJ databases">
        <title>Whole genome shotgun sequence of Cellulomonas phragmiteti NBRC 110785.</title>
        <authorList>
            <person name="Komaki H."/>
            <person name="Tamura T."/>
        </authorList>
    </citation>
    <scope>NUCLEOTIDE SEQUENCE [LARGE SCALE GENOMIC DNA]</scope>
    <source>
        <strain evidence="7 8">NBRC 110785</strain>
    </source>
</reference>
<keyword evidence="2" id="KW-0119">Carbohydrate metabolism</keyword>
<dbReference type="Gene3D" id="2.160.20.10">
    <property type="entry name" value="Single-stranded right-handed beta-helix, Pectin lyase-like"/>
    <property type="match status" value="1"/>
</dbReference>